<sequence length="340" mass="35663">MSIPALRALLVQQIAMDIGTANTLIYVPNRGIVLNQPSVICFQRPHGDRVNASIETVGDKAKALLGRIPRHLDVVQPIQRGVVVDVSAAEQMIHRFIKISRVSPWVGHRMAVTLCIPSAATPVERRALCEAVMAAGAVKVHLINVGLCAALGAGLPVTEAIGSLLVDIGAGTSSVVVTALGSAIHQASIQIGGAQLDAAIINHVRNLYGVQLGKHTAEHVKQRVGTSYRGRVCQSISVVGHHLADGAPRTIELTSEVITAALAAPLNQIMHSVKYVLEKSPPELVTDIANRGIVLTGGSALLAGLPQRLHDETGLTVRVADHPLTCAVRGAGYAASCLRA</sequence>
<feature type="binding site" evidence="6">
    <location>
        <begin position="298"/>
        <end position="301"/>
    </location>
    <ligand>
        <name>ATP</name>
        <dbReference type="ChEBI" id="CHEBI:30616"/>
    </ligand>
</feature>
<dbReference type="InterPro" id="IPR004000">
    <property type="entry name" value="Actin"/>
</dbReference>
<dbReference type="PANTHER" id="PTHR42749">
    <property type="entry name" value="CELL SHAPE-DETERMINING PROTEIN MREB"/>
    <property type="match status" value="1"/>
</dbReference>
<evidence type="ECO:0000256" key="6">
    <source>
        <dbReference type="HAMAP-Rule" id="MF_02207"/>
    </source>
</evidence>
<keyword evidence="2 6" id="KW-0547">Nucleotide-binding</keyword>
<protein>
    <recommendedName>
        <fullName evidence="6">Cell shape-determining protein MreB</fullName>
    </recommendedName>
</protein>
<dbReference type="Pfam" id="PF06723">
    <property type="entry name" value="MreB_Mbl"/>
    <property type="match status" value="1"/>
</dbReference>
<dbReference type="HAMAP" id="MF_02207">
    <property type="entry name" value="MreB"/>
    <property type="match status" value="1"/>
</dbReference>
<dbReference type="GO" id="GO:0005737">
    <property type="term" value="C:cytoplasm"/>
    <property type="evidence" value="ECO:0007669"/>
    <property type="project" value="UniProtKB-SubCell"/>
</dbReference>
<dbReference type="PANTHER" id="PTHR42749:SF1">
    <property type="entry name" value="CELL SHAPE-DETERMINING PROTEIN MREB"/>
    <property type="match status" value="1"/>
</dbReference>
<dbReference type="GO" id="GO:0000902">
    <property type="term" value="P:cell morphogenesis"/>
    <property type="evidence" value="ECO:0007669"/>
    <property type="project" value="InterPro"/>
</dbReference>
<evidence type="ECO:0000256" key="5">
    <source>
        <dbReference type="ARBA" id="ARBA00023458"/>
    </source>
</evidence>
<dbReference type="GO" id="GO:0008360">
    <property type="term" value="P:regulation of cell shape"/>
    <property type="evidence" value="ECO:0007669"/>
    <property type="project" value="UniProtKB-UniRule"/>
</dbReference>
<gene>
    <name evidence="6" type="primary">mreB</name>
    <name evidence="7" type="ORF">WT83_14110</name>
</gene>
<evidence type="ECO:0000256" key="4">
    <source>
        <dbReference type="ARBA" id="ARBA00022960"/>
    </source>
</evidence>
<dbReference type="InterPro" id="IPR004753">
    <property type="entry name" value="MreB"/>
</dbReference>
<dbReference type="NCBIfam" id="NF010539">
    <property type="entry name" value="PRK13927.1"/>
    <property type="match status" value="1"/>
</dbReference>
<organism evidence="7 8">
    <name type="scientific">Burkholderia territorii</name>
    <dbReference type="NCBI Taxonomy" id="1503055"/>
    <lineage>
        <taxon>Bacteria</taxon>
        <taxon>Pseudomonadati</taxon>
        <taxon>Pseudomonadota</taxon>
        <taxon>Betaproteobacteria</taxon>
        <taxon>Burkholderiales</taxon>
        <taxon>Burkholderiaceae</taxon>
        <taxon>Burkholderia</taxon>
        <taxon>Burkholderia cepacia complex</taxon>
    </lineage>
</organism>
<evidence type="ECO:0000256" key="2">
    <source>
        <dbReference type="ARBA" id="ARBA00022741"/>
    </source>
</evidence>
<evidence type="ECO:0000256" key="3">
    <source>
        <dbReference type="ARBA" id="ARBA00022840"/>
    </source>
</evidence>
<dbReference type="Proteomes" id="UP000068016">
    <property type="component" value="Unassembled WGS sequence"/>
</dbReference>
<dbReference type="SMART" id="SM00268">
    <property type="entry name" value="ACTIN"/>
    <property type="match status" value="1"/>
</dbReference>
<reference evidence="7 8" key="1">
    <citation type="submission" date="2015-11" db="EMBL/GenBank/DDBJ databases">
        <title>Expanding the genomic diversity of Burkholderia species for the development of highly accurate diagnostics.</title>
        <authorList>
            <person name="Sahl J."/>
            <person name="Keim P."/>
            <person name="Wagner D."/>
        </authorList>
    </citation>
    <scope>NUCLEOTIDE SEQUENCE [LARGE SCALE GENOMIC DNA]</scope>
    <source>
        <strain evidence="7 8">MSMB793WGS</strain>
    </source>
</reference>
<dbReference type="CDD" id="cd10225">
    <property type="entry name" value="ASKHA_NBD_MreB-like"/>
    <property type="match status" value="1"/>
</dbReference>
<feature type="binding site" evidence="6">
    <location>
        <begin position="170"/>
        <end position="172"/>
    </location>
    <ligand>
        <name>ATP</name>
        <dbReference type="ChEBI" id="CHEBI:30616"/>
    </ligand>
</feature>
<evidence type="ECO:0000313" key="7">
    <source>
        <dbReference type="EMBL" id="KWN16835.1"/>
    </source>
</evidence>
<feature type="binding site" evidence="6">
    <location>
        <begin position="20"/>
        <end position="22"/>
    </location>
    <ligand>
        <name>ATP</name>
        <dbReference type="ChEBI" id="CHEBI:30616"/>
    </ligand>
</feature>
<dbReference type="Gene3D" id="3.30.420.40">
    <property type="match status" value="3"/>
</dbReference>
<dbReference type="EMBL" id="LPLZ01000040">
    <property type="protein sequence ID" value="KWN16835.1"/>
    <property type="molecule type" value="Genomic_DNA"/>
</dbReference>
<name>A0A108ETD9_9BURK</name>
<proteinExistence type="inferred from homology"/>
<dbReference type="PRINTS" id="PR01652">
    <property type="entry name" value="SHAPEPROTEIN"/>
</dbReference>
<comment type="caution">
    <text evidence="7">The sequence shown here is derived from an EMBL/GenBank/DDBJ whole genome shotgun (WGS) entry which is preliminary data.</text>
</comment>
<comment type="similarity">
    <text evidence="5 6">Belongs to the FtsA/MreB family.</text>
</comment>
<dbReference type="InterPro" id="IPR043129">
    <property type="entry name" value="ATPase_NBD"/>
</dbReference>
<dbReference type="InterPro" id="IPR056546">
    <property type="entry name" value="MreB_MamK-like"/>
</dbReference>
<comment type="subunit">
    <text evidence="6">Forms polymers.</text>
</comment>
<dbReference type="AlphaFoldDB" id="A0A108ETD9"/>
<dbReference type="SUPFAM" id="SSF53067">
    <property type="entry name" value="Actin-like ATPase domain"/>
    <property type="match status" value="2"/>
</dbReference>
<accession>A0A108ETD9</accession>
<dbReference type="GO" id="GO:0005524">
    <property type="term" value="F:ATP binding"/>
    <property type="evidence" value="ECO:0007669"/>
    <property type="project" value="UniProtKB-KW"/>
</dbReference>
<comment type="function">
    <text evidence="6">Forms membrane-associated dynamic filaments that are essential for cell shape determination. Acts by regulating cell wall synthesis and cell elongation, and thus cell shape. A feedback loop between cell geometry and MreB localization may maintain elongated cell shape by targeting cell wall growth to regions of negative cell wall curvature.</text>
</comment>
<keyword evidence="3 6" id="KW-0067">ATP-binding</keyword>
<evidence type="ECO:0000313" key="8">
    <source>
        <dbReference type="Proteomes" id="UP000068016"/>
    </source>
</evidence>
<evidence type="ECO:0000256" key="1">
    <source>
        <dbReference type="ARBA" id="ARBA00022490"/>
    </source>
</evidence>
<comment type="subcellular location">
    <subcellularLocation>
        <location evidence="6">Cytoplasm</location>
    </subcellularLocation>
    <text evidence="6">Membrane-associated.</text>
</comment>
<keyword evidence="4 6" id="KW-0133">Cell shape</keyword>
<feature type="binding site" evidence="6">
    <location>
        <begin position="218"/>
        <end position="221"/>
    </location>
    <ligand>
        <name>ATP</name>
        <dbReference type="ChEBI" id="CHEBI:30616"/>
    </ligand>
</feature>
<keyword evidence="1 6" id="KW-0963">Cytoplasm</keyword>
<dbReference type="RefSeq" id="WP_060347199.1">
    <property type="nucleotide sequence ID" value="NZ_LPLZ01000040.1"/>
</dbReference>